<evidence type="ECO:0000259" key="4">
    <source>
        <dbReference type="Pfam" id="PF08501"/>
    </source>
</evidence>
<name>A0ABT0PN44_9FLAO</name>
<dbReference type="CDD" id="cd01065">
    <property type="entry name" value="NAD_bind_Shikimate_DH"/>
    <property type="match status" value="1"/>
</dbReference>
<dbReference type="RefSeq" id="WP_249655988.1">
    <property type="nucleotide sequence ID" value="NZ_JAMFMA010000001.1"/>
</dbReference>
<dbReference type="Gene3D" id="3.40.50.720">
    <property type="entry name" value="NAD(P)-binding Rossmann-like Domain"/>
    <property type="match status" value="1"/>
</dbReference>
<keyword evidence="3" id="KW-0028">Amino-acid biosynthesis</keyword>
<dbReference type="Pfam" id="PF08501">
    <property type="entry name" value="Shikimate_dh_N"/>
    <property type="match status" value="1"/>
</dbReference>
<dbReference type="InterPro" id="IPR036291">
    <property type="entry name" value="NAD(P)-bd_dom_sf"/>
</dbReference>
<feature type="domain" description="Shikimate dehydrogenase substrate binding N-terminal" evidence="4">
    <location>
        <begin position="13"/>
        <end position="94"/>
    </location>
</feature>
<evidence type="ECO:0000313" key="5">
    <source>
        <dbReference type="EMBL" id="MCL6272804.1"/>
    </source>
</evidence>
<evidence type="ECO:0000256" key="2">
    <source>
        <dbReference type="ARBA" id="ARBA00023002"/>
    </source>
</evidence>
<dbReference type="Gene3D" id="3.40.50.10860">
    <property type="entry name" value="Leucine Dehydrogenase, chain A, domain 1"/>
    <property type="match status" value="1"/>
</dbReference>
<dbReference type="InterPro" id="IPR046346">
    <property type="entry name" value="Aminoacid_DH-like_N_sf"/>
</dbReference>
<proteinExistence type="predicted"/>
<evidence type="ECO:0000256" key="1">
    <source>
        <dbReference type="ARBA" id="ARBA00004871"/>
    </source>
</evidence>
<dbReference type="SUPFAM" id="SSF53223">
    <property type="entry name" value="Aminoacid dehydrogenase-like, N-terminal domain"/>
    <property type="match status" value="1"/>
</dbReference>
<dbReference type="EMBL" id="JAMFMA010000001">
    <property type="protein sequence ID" value="MCL6272804.1"/>
    <property type="molecule type" value="Genomic_DNA"/>
</dbReference>
<keyword evidence="2" id="KW-0560">Oxidoreductase</keyword>
<dbReference type="SUPFAM" id="SSF51735">
    <property type="entry name" value="NAD(P)-binding Rossmann-fold domains"/>
    <property type="match status" value="1"/>
</dbReference>
<evidence type="ECO:0000313" key="6">
    <source>
        <dbReference type="Proteomes" id="UP001203607"/>
    </source>
</evidence>
<dbReference type="InterPro" id="IPR013708">
    <property type="entry name" value="Shikimate_DH-bd_N"/>
</dbReference>
<organism evidence="5 6">
    <name type="scientific">Flagellimonas spongiicola</name>
    <dbReference type="NCBI Taxonomy" id="2942208"/>
    <lineage>
        <taxon>Bacteria</taxon>
        <taxon>Pseudomonadati</taxon>
        <taxon>Bacteroidota</taxon>
        <taxon>Flavobacteriia</taxon>
        <taxon>Flavobacteriales</taxon>
        <taxon>Flavobacteriaceae</taxon>
        <taxon>Flagellimonas</taxon>
    </lineage>
</organism>
<gene>
    <name evidence="5" type="ORF">M3P19_02230</name>
</gene>
<keyword evidence="3" id="KW-0057">Aromatic amino acid biosynthesis</keyword>
<reference evidence="5 6" key="1">
    <citation type="submission" date="2022-05" db="EMBL/GenBank/DDBJ databases">
        <authorList>
            <person name="Park J.-S."/>
        </authorList>
    </citation>
    <scope>NUCLEOTIDE SEQUENCE [LARGE SCALE GENOMIC DNA]</scope>
    <source>
        <strain evidence="5 6">2012CJ35-5</strain>
    </source>
</reference>
<accession>A0ABT0PN44</accession>
<dbReference type="PANTHER" id="PTHR21089:SF1">
    <property type="entry name" value="BIFUNCTIONAL 3-DEHYDROQUINATE DEHYDRATASE_SHIKIMATE DEHYDROGENASE, CHLOROPLASTIC"/>
    <property type="match status" value="1"/>
</dbReference>
<dbReference type="PANTHER" id="PTHR21089">
    <property type="entry name" value="SHIKIMATE DEHYDROGENASE"/>
    <property type="match status" value="1"/>
</dbReference>
<comment type="pathway">
    <text evidence="1">Metabolic intermediate biosynthesis; chorismate biosynthesis; chorismate from D-erythrose 4-phosphate and phosphoenolpyruvate: step 4/7.</text>
</comment>
<protein>
    <submittedName>
        <fullName evidence="5">Shikimate dehydrogenase</fullName>
    </submittedName>
</protein>
<keyword evidence="6" id="KW-1185">Reference proteome</keyword>
<sequence length="250" mass="28162">MGKTEKKEKRFGLLGKNISYSFSKGYFTKKFESLGLDDHSYENFDIPNITEFKALISDNRLSGMNVTIPYKELVMPYLQDLDDTAKSIGAVNTIRFTEHGLIGFNTDYYGFQKSLEPALKPTHNKALILGTGGASKAVSYALEQLNIENVLVSRSSKPGQLTYKELSQELITEFTVIVNCTPLGTYPKVKDKPDLPYEYLTSKHLLFDLIYNPSKTTFLELGALNGATIINGQKMLEYQAEKAWEIWNTP</sequence>
<evidence type="ECO:0000256" key="3">
    <source>
        <dbReference type="ARBA" id="ARBA00023141"/>
    </source>
</evidence>
<comment type="caution">
    <text evidence="5">The sequence shown here is derived from an EMBL/GenBank/DDBJ whole genome shotgun (WGS) entry which is preliminary data.</text>
</comment>
<dbReference type="Proteomes" id="UP001203607">
    <property type="component" value="Unassembled WGS sequence"/>
</dbReference>
<dbReference type="InterPro" id="IPR022893">
    <property type="entry name" value="Shikimate_DH_fam"/>
</dbReference>